<reference evidence="3" key="1">
    <citation type="journal article" date="2013" name="Nat. Genet.">
        <title>The Capsella rubella genome and the genomic consequences of rapid mating system evolution.</title>
        <authorList>
            <person name="Slotte T."/>
            <person name="Hazzouri K.M."/>
            <person name="Agren J.A."/>
            <person name="Koenig D."/>
            <person name="Maumus F."/>
            <person name="Guo Y.L."/>
            <person name="Steige K."/>
            <person name="Platts A.E."/>
            <person name="Escobar J.S."/>
            <person name="Newman L.K."/>
            <person name="Wang W."/>
            <person name="Mandakova T."/>
            <person name="Vello E."/>
            <person name="Smith L.M."/>
            <person name="Henz S.R."/>
            <person name="Steffen J."/>
            <person name="Takuno S."/>
            <person name="Brandvain Y."/>
            <person name="Coop G."/>
            <person name="Andolfatto P."/>
            <person name="Hu T.T."/>
            <person name="Blanchette M."/>
            <person name="Clark R.M."/>
            <person name="Quesneville H."/>
            <person name="Nordborg M."/>
            <person name="Gaut B.S."/>
            <person name="Lysak M.A."/>
            <person name="Jenkins J."/>
            <person name="Grimwood J."/>
            <person name="Chapman J."/>
            <person name="Prochnik S."/>
            <person name="Shu S."/>
            <person name="Rokhsar D."/>
            <person name="Schmutz J."/>
            <person name="Weigel D."/>
            <person name="Wright S.I."/>
        </authorList>
    </citation>
    <scope>NUCLEOTIDE SEQUENCE [LARGE SCALE GENOMIC DNA]</scope>
    <source>
        <strain evidence="3">cv. Monte Gargano</strain>
    </source>
</reference>
<dbReference type="KEGG" id="crb:17900597"/>
<feature type="transmembrane region" description="Helical" evidence="1">
    <location>
        <begin position="20"/>
        <end position="44"/>
    </location>
</feature>
<feature type="transmembrane region" description="Helical" evidence="1">
    <location>
        <begin position="147"/>
        <end position="170"/>
    </location>
</feature>
<feature type="transmembrane region" description="Helical" evidence="1">
    <location>
        <begin position="266"/>
        <end position="283"/>
    </location>
</feature>
<evidence type="ECO:0000313" key="2">
    <source>
        <dbReference type="EMBL" id="EOA36501.1"/>
    </source>
</evidence>
<dbReference type="EMBL" id="KB870805">
    <property type="protein sequence ID" value="EOA36501.1"/>
    <property type="molecule type" value="Genomic_DNA"/>
</dbReference>
<name>R0GL79_9BRAS</name>
<dbReference type="PANTHER" id="PTHR36714">
    <property type="entry name" value="T23E23.1"/>
    <property type="match status" value="1"/>
</dbReference>
<keyword evidence="3" id="KW-1185">Reference proteome</keyword>
<dbReference type="STRING" id="81985.R0GL79"/>
<dbReference type="eggNOG" id="ENOG502S0G6">
    <property type="taxonomic scope" value="Eukaryota"/>
</dbReference>
<feature type="transmembrane region" description="Helical" evidence="1">
    <location>
        <begin position="303"/>
        <end position="323"/>
    </location>
</feature>
<accession>R0GL79</accession>
<dbReference type="PANTHER" id="PTHR36714:SF1">
    <property type="entry name" value="T23E23.1"/>
    <property type="match status" value="1"/>
</dbReference>
<keyword evidence="1" id="KW-0812">Transmembrane</keyword>
<feature type="transmembrane region" description="Helical" evidence="1">
    <location>
        <begin position="89"/>
        <end position="114"/>
    </location>
</feature>
<gene>
    <name evidence="2" type="ORF">CARUB_v10011188mg</name>
</gene>
<evidence type="ECO:0008006" key="4">
    <source>
        <dbReference type="Google" id="ProtNLM"/>
    </source>
</evidence>
<evidence type="ECO:0000313" key="3">
    <source>
        <dbReference type="Proteomes" id="UP000029121"/>
    </source>
</evidence>
<dbReference type="AlphaFoldDB" id="R0GL79"/>
<keyword evidence="1" id="KW-0472">Membrane</keyword>
<dbReference type="Proteomes" id="UP000029121">
    <property type="component" value="Unassembled WGS sequence"/>
</dbReference>
<protein>
    <recommendedName>
        <fullName evidence="4">Transmembrane protein</fullName>
    </recommendedName>
</protein>
<keyword evidence="1" id="KW-1133">Transmembrane helix</keyword>
<dbReference type="OrthoDB" id="1095660at2759"/>
<proteinExistence type="predicted"/>
<feature type="transmembrane region" description="Helical" evidence="1">
    <location>
        <begin position="200"/>
        <end position="219"/>
    </location>
</feature>
<organism evidence="2 3">
    <name type="scientific">Capsella rubella</name>
    <dbReference type="NCBI Taxonomy" id="81985"/>
    <lineage>
        <taxon>Eukaryota</taxon>
        <taxon>Viridiplantae</taxon>
        <taxon>Streptophyta</taxon>
        <taxon>Embryophyta</taxon>
        <taxon>Tracheophyta</taxon>
        <taxon>Spermatophyta</taxon>
        <taxon>Magnoliopsida</taxon>
        <taxon>eudicotyledons</taxon>
        <taxon>Gunneridae</taxon>
        <taxon>Pentapetalae</taxon>
        <taxon>rosids</taxon>
        <taxon>malvids</taxon>
        <taxon>Brassicales</taxon>
        <taxon>Brassicaceae</taxon>
        <taxon>Camelineae</taxon>
        <taxon>Capsella</taxon>
    </lineage>
</organism>
<sequence length="358" mass="40879">MKMEEDLDYINILKRATKLLCGNINLVIFLFLCSLPLFCFLIFFELSLQSTVSLASQYLVGQLDNWSYYDVRQDDALSENLIPLLIQTFLLYLFPYSLLDLLTTSTVVSASWIVHMSGEEPLKFGRLVRRTLELCQNRIEGCLITSLYVLLMSTPVFCGFFFVATNYFYIISLIGFRNYSYYYYEYGGGYYSSFNDPVKMLFDAVLAMFHVALFLFLLAKFSTWTSGWNMGLVVSVLEEGEDGQAIYGPDALTLSAYYGKGHEERGLRVMLVFLVFAMAMRMPCFCFKCTESSNGVRVLYTSFYVGLICVGNVIKWVACLVFYEDCRTRFLVKKGDLEIGSKAKALVAQPEIKPKLES</sequence>
<evidence type="ECO:0000256" key="1">
    <source>
        <dbReference type="SAM" id="Phobius"/>
    </source>
</evidence>